<dbReference type="InterPro" id="IPR039329">
    <property type="entry name" value="SIAE"/>
</dbReference>
<dbReference type="Gene3D" id="3.40.50.1110">
    <property type="entry name" value="SGNH hydrolase"/>
    <property type="match status" value="1"/>
</dbReference>
<feature type="domain" description="Sialate O-acetylesterase" evidence="3">
    <location>
        <begin position="105"/>
        <end position="359"/>
    </location>
</feature>
<dbReference type="RefSeq" id="WP_379661144.1">
    <property type="nucleotide sequence ID" value="NZ_JBHUDG010000003.1"/>
</dbReference>
<dbReference type="InterPro" id="IPR036514">
    <property type="entry name" value="SGNH_hydro_sf"/>
</dbReference>
<gene>
    <name evidence="4" type="ORF">ACFSAH_02655</name>
</gene>
<evidence type="ECO:0000259" key="3">
    <source>
        <dbReference type="Pfam" id="PF03629"/>
    </source>
</evidence>
<protein>
    <submittedName>
        <fullName evidence="4">Sialate O-acetylesterase</fullName>
    </submittedName>
</protein>
<comment type="caution">
    <text evidence="4">The sequence shown here is derived from an EMBL/GenBank/DDBJ whole genome shotgun (WGS) entry which is preliminary data.</text>
</comment>
<evidence type="ECO:0000256" key="2">
    <source>
        <dbReference type="SAM" id="SignalP"/>
    </source>
</evidence>
<organism evidence="4 5">
    <name type="scientific">Pseudopedobacter beijingensis</name>
    <dbReference type="NCBI Taxonomy" id="1207056"/>
    <lineage>
        <taxon>Bacteria</taxon>
        <taxon>Pseudomonadati</taxon>
        <taxon>Bacteroidota</taxon>
        <taxon>Sphingobacteriia</taxon>
        <taxon>Sphingobacteriales</taxon>
        <taxon>Sphingobacteriaceae</taxon>
        <taxon>Pseudopedobacter</taxon>
    </lineage>
</organism>
<evidence type="ECO:0000256" key="1">
    <source>
        <dbReference type="ARBA" id="ARBA00022801"/>
    </source>
</evidence>
<reference evidence="5" key="1">
    <citation type="journal article" date="2019" name="Int. J. Syst. Evol. Microbiol.">
        <title>The Global Catalogue of Microorganisms (GCM) 10K type strain sequencing project: providing services to taxonomists for standard genome sequencing and annotation.</title>
        <authorList>
            <consortium name="The Broad Institute Genomics Platform"/>
            <consortium name="The Broad Institute Genome Sequencing Center for Infectious Disease"/>
            <person name="Wu L."/>
            <person name="Ma J."/>
        </authorList>
    </citation>
    <scope>NUCLEOTIDE SEQUENCE [LARGE SCALE GENOMIC DNA]</scope>
    <source>
        <strain evidence="5">CCUG 53762</strain>
    </source>
</reference>
<dbReference type="InterPro" id="IPR005181">
    <property type="entry name" value="SASA"/>
</dbReference>
<keyword evidence="5" id="KW-1185">Reference proteome</keyword>
<feature type="signal peptide" evidence="2">
    <location>
        <begin position="1"/>
        <end position="20"/>
    </location>
</feature>
<proteinExistence type="predicted"/>
<sequence length="473" mass="53163">MKTFLCLFATAIFFTLTSNAKVKLPALLGDNMVLQQKSSVKIWGESDKRGKVIVIPSWDKRKYVTSTNQDGEWFTQIETPTAGGPYSINISDGSTIILKNILIGEVWFCSGQSNMDMPLSGYMGQPIYNALNAITTAKETDNIRFFNVERKFNNKTEKECKGNWRNASSATLADCSAVAYFFAKHLQTSLNVPVAIIVSSWGGSQIEAWMDKETLQTQFPEVSLQVLKKDIKEIKNPRPEPTLIFNSMVNPLTNYTIKGFLWYQGESNRQNPILYSRLFPAMVQSWRSLWKSESLPFYYVQIAPYNYSHPDSLEAAHLRQAQLESLETIPNSGMAVTADIGHPTCIHPPQKDVVGSRLALQALAKTYGKTEIPFSGPMYKSVRIKDEKVILEFDYAIRGLHSDGALTGFELAGADKKFHTADALFINNTTAIQLTCPQVKKAEYLRYAYKNYGPVNVFNNWALPMCPFTAKIK</sequence>
<name>A0ABW4I8Z8_9SPHI</name>
<evidence type="ECO:0000313" key="5">
    <source>
        <dbReference type="Proteomes" id="UP001597118"/>
    </source>
</evidence>
<keyword evidence="1" id="KW-0378">Hydrolase</keyword>
<feature type="chain" id="PRO_5045104167" evidence="2">
    <location>
        <begin position="21"/>
        <end position="473"/>
    </location>
</feature>
<dbReference type="Pfam" id="PF03629">
    <property type="entry name" value="SASA"/>
    <property type="match status" value="1"/>
</dbReference>
<accession>A0ABW4I8Z8</accession>
<dbReference type="PANTHER" id="PTHR22901:SF0">
    <property type="entry name" value="SIALATE O-ACETYLESTERASE"/>
    <property type="match status" value="1"/>
</dbReference>
<evidence type="ECO:0000313" key="4">
    <source>
        <dbReference type="EMBL" id="MFD1628758.1"/>
    </source>
</evidence>
<keyword evidence="2" id="KW-0732">Signal</keyword>
<dbReference type="SUPFAM" id="SSF52266">
    <property type="entry name" value="SGNH hydrolase"/>
    <property type="match status" value="1"/>
</dbReference>
<dbReference type="PANTHER" id="PTHR22901">
    <property type="entry name" value="SIALATE O-ACETYLESTERASE"/>
    <property type="match status" value="1"/>
</dbReference>
<dbReference type="EMBL" id="JBHUDG010000003">
    <property type="protein sequence ID" value="MFD1628758.1"/>
    <property type="molecule type" value="Genomic_DNA"/>
</dbReference>
<dbReference type="Proteomes" id="UP001597118">
    <property type="component" value="Unassembled WGS sequence"/>
</dbReference>